<accession>A0ABN1D7Q1</accession>
<name>A0ABN1D7Q1_9BURK</name>
<dbReference type="EMBL" id="BAAAEN010000073">
    <property type="protein sequence ID" value="GAA0535827.1"/>
    <property type="molecule type" value="Genomic_DNA"/>
</dbReference>
<dbReference type="Proteomes" id="UP001501706">
    <property type="component" value="Unassembled WGS sequence"/>
</dbReference>
<dbReference type="Pfam" id="PF13683">
    <property type="entry name" value="rve_3"/>
    <property type="match status" value="1"/>
</dbReference>
<feature type="domain" description="Integrase catalytic" evidence="1">
    <location>
        <begin position="1"/>
        <end position="110"/>
    </location>
</feature>
<dbReference type="Gene3D" id="3.30.420.10">
    <property type="entry name" value="Ribonuclease H-like superfamily/Ribonuclease H"/>
    <property type="match status" value="1"/>
</dbReference>
<reference evidence="2 3" key="1">
    <citation type="journal article" date="2019" name="Int. J. Syst. Evol. Microbiol.">
        <title>The Global Catalogue of Microorganisms (GCM) 10K type strain sequencing project: providing services to taxonomists for standard genome sequencing and annotation.</title>
        <authorList>
            <consortium name="The Broad Institute Genomics Platform"/>
            <consortium name="The Broad Institute Genome Sequencing Center for Infectious Disease"/>
            <person name="Wu L."/>
            <person name="Ma J."/>
        </authorList>
    </citation>
    <scope>NUCLEOTIDE SEQUENCE [LARGE SCALE GENOMIC DNA]</scope>
    <source>
        <strain evidence="2 3">JCM 14330</strain>
    </source>
</reference>
<gene>
    <name evidence="2" type="ORF">GCM10009097_60070</name>
</gene>
<evidence type="ECO:0000313" key="3">
    <source>
        <dbReference type="Proteomes" id="UP001501706"/>
    </source>
</evidence>
<sequence length="119" mass="13604">MIGHVAEIAGHDPETAGHLCPKYAAGKTLDEWAYRTGLKLHFIEPGKPQQNAYIESFNGKFRDECLNEHWFVSMRHARETIADWCQEYNNDRPHSSLGYLTPKQFADSFLTADSNLVSY</sequence>
<evidence type="ECO:0000313" key="2">
    <source>
        <dbReference type="EMBL" id="GAA0535827.1"/>
    </source>
</evidence>
<comment type="caution">
    <text evidence="2">The sequence shown here is derived from an EMBL/GenBank/DDBJ whole genome shotgun (WGS) entry which is preliminary data.</text>
</comment>
<organism evidence="2 3">
    <name type="scientific">Pigmentiphaga daeguensis</name>
    <dbReference type="NCBI Taxonomy" id="414049"/>
    <lineage>
        <taxon>Bacteria</taxon>
        <taxon>Pseudomonadati</taxon>
        <taxon>Pseudomonadota</taxon>
        <taxon>Betaproteobacteria</taxon>
        <taxon>Burkholderiales</taxon>
        <taxon>Alcaligenaceae</taxon>
        <taxon>Pigmentiphaga</taxon>
    </lineage>
</organism>
<dbReference type="PANTHER" id="PTHR47515:SF1">
    <property type="entry name" value="BLR2054 PROTEIN"/>
    <property type="match status" value="1"/>
</dbReference>
<keyword evidence="3" id="KW-1185">Reference proteome</keyword>
<dbReference type="PANTHER" id="PTHR47515">
    <property type="entry name" value="LOW CALCIUM RESPONSE LOCUS PROTEIN T"/>
    <property type="match status" value="1"/>
</dbReference>
<protein>
    <recommendedName>
        <fullName evidence="1">Integrase catalytic domain-containing protein</fullName>
    </recommendedName>
</protein>
<dbReference type="SUPFAM" id="SSF53098">
    <property type="entry name" value="Ribonuclease H-like"/>
    <property type="match status" value="1"/>
</dbReference>
<dbReference type="InterPro" id="IPR001584">
    <property type="entry name" value="Integrase_cat-core"/>
</dbReference>
<dbReference type="InterPro" id="IPR012337">
    <property type="entry name" value="RNaseH-like_sf"/>
</dbReference>
<dbReference type="PROSITE" id="PS50994">
    <property type="entry name" value="INTEGRASE"/>
    <property type="match status" value="1"/>
</dbReference>
<proteinExistence type="predicted"/>
<evidence type="ECO:0000259" key="1">
    <source>
        <dbReference type="PROSITE" id="PS50994"/>
    </source>
</evidence>
<dbReference type="InterPro" id="IPR036397">
    <property type="entry name" value="RNaseH_sf"/>
</dbReference>